<sequence>MVEILQGPENWHNWIKSMSWVGYTIWDLVDPSKEQKSTPLPPPAIPTYKDVNSGAVDTNDLTVTEILRLNVLHAEYLVKLERYEDQQEDLATLRREIANSVGGYGYLIAGEYDLANQLAILSNKLKPSDEAYRQMISDRYYAALRAPVKSTLWDWYLQWLIAYKTAKGLGLPNTNDLCATRLVLRALASIYSTLSDDYEILMEDLAQSDEPGWYKGLPEPLIICKTLASRGDCKIFRKINRSANVLYESQRAGPRPPRKALILQQRRKPSERTEFDELAYRNEVAKLYDYHLSLGIDGHKLDDYLKSWRKMITEARRLGYPPISNHSLVFYFLEKVSPIYREFACYWKNKKFDKKTEEGPEDSPDPIALSEMFERCFKRKVLGQIDTLFGFGPRSYDFKLYQPRGGKKSKPPKPVKAAKPTGSPKSPCLCGMQHFYTQCFYLVDEIRPIHWMPYTDVASKVFKQLKNPYIRAKVVKVMEKRGVTMNKVPLEAAPGLRIIQSDCSQSTNKLNPIQSEILN</sequence>
<dbReference type="OrthoDB" id="4906364at2759"/>
<dbReference type="EMBL" id="ABDF02000072">
    <property type="protein sequence ID" value="EHK21300.1"/>
    <property type="molecule type" value="Genomic_DNA"/>
</dbReference>
<name>G9MW04_HYPVG</name>
<dbReference type="AlphaFoldDB" id="G9MW04"/>
<comment type="caution">
    <text evidence="2">The sequence shown here is derived from an EMBL/GenBank/DDBJ whole genome shotgun (WGS) entry which is preliminary data.</text>
</comment>
<accession>G9MW04</accession>
<evidence type="ECO:0000313" key="3">
    <source>
        <dbReference type="Proteomes" id="UP000007115"/>
    </source>
</evidence>
<keyword evidence="3" id="KW-1185">Reference proteome</keyword>
<dbReference type="HOGENOM" id="CLU_524834_0_0_1"/>
<evidence type="ECO:0000313" key="2">
    <source>
        <dbReference type="EMBL" id="EHK21300.1"/>
    </source>
</evidence>
<dbReference type="GeneID" id="25791737"/>
<dbReference type="Proteomes" id="UP000007115">
    <property type="component" value="Unassembled WGS sequence"/>
</dbReference>
<evidence type="ECO:0000256" key="1">
    <source>
        <dbReference type="SAM" id="MobiDB-lite"/>
    </source>
</evidence>
<dbReference type="RefSeq" id="XP_013955496.1">
    <property type="nucleotide sequence ID" value="XM_014100021.1"/>
</dbReference>
<proteinExistence type="predicted"/>
<dbReference type="STRING" id="413071.G9MW04"/>
<dbReference type="eggNOG" id="ENOG502T57A">
    <property type="taxonomic scope" value="Eukaryota"/>
</dbReference>
<dbReference type="InParanoid" id="G9MW04"/>
<feature type="region of interest" description="Disordered" evidence="1">
    <location>
        <begin position="403"/>
        <end position="423"/>
    </location>
</feature>
<gene>
    <name evidence="2" type="ORF">TRIVIDRAFT_223073</name>
</gene>
<reference evidence="2 3" key="1">
    <citation type="journal article" date="2011" name="Genome Biol.">
        <title>Comparative genome sequence analysis underscores mycoparasitism as the ancestral life style of Trichoderma.</title>
        <authorList>
            <person name="Kubicek C.P."/>
            <person name="Herrera-Estrella A."/>
            <person name="Seidl-Seiboth V."/>
            <person name="Martinez D.A."/>
            <person name="Druzhinina I.S."/>
            <person name="Thon M."/>
            <person name="Zeilinger S."/>
            <person name="Casas-Flores S."/>
            <person name="Horwitz B.A."/>
            <person name="Mukherjee P.K."/>
            <person name="Mukherjee M."/>
            <person name="Kredics L."/>
            <person name="Alcaraz L.D."/>
            <person name="Aerts A."/>
            <person name="Antal Z."/>
            <person name="Atanasova L."/>
            <person name="Cervantes-Badillo M.G."/>
            <person name="Challacombe J."/>
            <person name="Chertkov O."/>
            <person name="McCluskey K."/>
            <person name="Coulpier F."/>
            <person name="Deshpande N."/>
            <person name="von Doehren H."/>
            <person name="Ebbole D.J."/>
            <person name="Esquivel-Naranjo E.U."/>
            <person name="Fekete E."/>
            <person name="Flipphi M."/>
            <person name="Glaser F."/>
            <person name="Gomez-Rodriguez E.Y."/>
            <person name="Gruber S."/>
            <person name="Han C."/>
            <person name="Henrissat B."/>
            <person name="Hermosa R."/>
            <person name="Hernandez-Onate M."/>
            <person name="Karaffa L."/>
            <person name="Kosti I."/>
            <person name="Le Crom S."/>
            <person name="Lindquist E."/>
            <person name="Lucas S."/>
            <person name="Luebeck M."/>
            <person name="Luebeck P.S."/>
            <person name="Margeot A."/>
            <person name="Metz B."/>
            <person name="Misra M."/>
            <person name="Nevalainen H."/>
            <person name="Omann M."/>
            <person name="Packer N."/>
            <person name="Perrone G."/>
            <person name="Uresti-Rivera E.E."/>
            <person name="Salamov A."/>
            <person name="Schmoll M."/>
            <person name="Seiboth B."/>
            <person name="Shapiro H."/>
            <person name="Sukno S."/>
            <person name="Tamayo-Ramos J.A."/>
            <person name="Tisch D."/>
            <person name="Wiest A."/>
            <person name="Wilkinson H.H."/>
            <person name="Zhang M."/>
            <person name="Coutinho P.M."/>
            <person name="Kenerley C.M."/>
            <person name="Monte E."/>
            <person name="Baker S.E."/>
            <person name="Grigoriev I.V."/>
        </authorList>
    </citation>
    <scope>NUCLEOTIDE SEQUENCE [LARGE SCALE GENOMIC DNA]</scope>
    <source>
        <strain evidence="3">Gv29-8 / FGSC 10586</strain>
    </source>
</reference>
<protein>
    <submittedName>
        <fullName evidence="2">Uncharacterized protein</fullName>
    </submittedName>
</protein>
<dbReference type="VEuPathDB" id="FungiDB:TRIVIDRAFT_223073"/>
<organism evidence="2 3">
    <name type="scientific">Hypocrea virens (strain Gv29-8 / FGSC 10586)</name>
    <name type="common">Gliocladium virens</name>
    <name type="synonym">Trichoderma virens</name>
    <dbReference type="NCBI Taxonomy" id="413071"/>
    <lineage>
        <taxon>Eukaryota</taxon>
        <taxon>Fungi</taxon>
        <taxon>Dikarya</taxon>
        <taxon>Ascomycota</taxon>
        <taxon>Pezizomycotina</taxon>
        <taxon>Sordariomycetes</taxon>
        <taxon>Hypocreomycetidae</taxon>
        <taxon>Hypocreales</taxon>
        <taxon>Hypocreaceae</taxon>
        <taxon>Trichoderma</taxon>
    </lineage>
</organism>